<gene>
    <name evidence="1" type="ORF">SLS55_008487</name>
</gene>
<keyword evidence="2" id="KW-1185">Reference proteome</keyword>
<dbReference type="RefSeq" id="XP_066629124.1">
    <property type="nucleotide sequence ID" value="XM_066779895.1"/>
</dbReference>
<dbReference type="EMBL" id="JAJVCZ030000009">
    <property type="protein sequence ID" value="KAL0256095.1"/>
    <property type="molecule type" value="Genomic_DNA"/>
</dbReference>
<evidence type="ECO:0000313" key="2">
    <source>
        <dbReference type="Proteomes" id="UP001430584"/>
    </source>
</evidence>
<name>A0ABR3C7G0_9PEZI</name>
<dbReference type="GeneID" id="92012572"/>
<reference evidence="1 2" key="1">
    <citation type="submission" date="2024-02" db="EMBL/GenBank/DDBJ databases">
        <title>De novo assembly and annotation of 12 fungi associated with fruit tree decline syndrome in Ontario, Canada.</title>
        <authorList>
            <person name="Sulman M."/>
            <person name="Ellouze W."/>
            <person name="Ilyukhin E."/>
        </authorList>
    </citation>
    <scope>NUCLEOTIDE SEQUENCE [LARGE SCALE GENOMIC DNA]</scope>
    <source>
        <strain evidence="1 2">FDS-637</strain>
    </source>
</reference>
<proteinExistence type="predicted"/>
<organism evidence="1 2">
    <name type="scientific">Diplodia seriata</name>
    <dbReference type="NCBI Taxonomy" id="420778"/>
    <lineage>
        <taxon>Eukaryota</taxon>
        <taxon>Fungi</taxon>
        <taxon>Dikarya</taxon>
        <taxon>Ascomycota</taxon>
        <taxon>Pezizomycotina</taxon>
        <taxon>Dothideomycetes</taxon>
        <taxon>Dothideomycetes incertae sedis</taxon>
        <taxon>Botryosphaeriales</taxon>
        <taxon>Botryosphaeriaceae</taxon>
        <taxon>Diplodia</taxon>
    </lineage>
</organism>
<protein>
    <submittedName>
        <fullName evidence="1">Uncharacterized protein</fullName>
    </submittedName>
</protein>
<accession>A0ABR3C7G0</accession>
<dbReference type="Proteomes" id="UP001430584">
    <property type="component" value="Unassembled WGS sequence"/>
</dbReference>
<sequence length="360" mass="40837">MNDNSTVSTPGTTATTASYSPLQATGTVYKPWDELDEDAKITTSAAAKNVRDCRFPRDTTWKNWNPSLSAQIDQNARQLVGEIYDAMISVDRALDDPEQWAIRPFTMLSEQGLMFPYIPERSVVAMAYLVAYLIINGYDKGFHTVLQSGSQYEYQGWPQRKATLLAVLKGRKASVAAILSLNEKSVTALVFDPRAWDAARPIAHPKQGGPRLIPVCRPFATLNDSDIPKNIEEITKYRDEMHGNRIIMEPYLLGHQFVQDERFRAAWVRKAYGAFVTPKDPNRSDDHSLLSSIEHFLKRKAWSESYIVAMLWKIADILEDGARHGFICMPKPNFVDCRREYELDSSFDTKLNHMIVALQV</sequence>
<evidence type="ECO:0000313" key="1">
    <source>
        <dbReference type="EMBL" id="KAL0256095.1"/>
    </source>
</evidence>
<comment type="caution">
    <text evidence="1">The sequence shown here is derived from an EMBL/GenBank/DDBJ whole genome shotgun (WGS) entry which is preliminary data.</text>
</comment>